<evidence type="ECO:0000313" key="2">
    <source>
        <dbReference type="Proteomes" id="UP000178774"/>
    </source>
</evidence>
<evidence type="ECO:0008006" key="3">
    <source>
        <dbReference type="Google" id="ProtNLM"/>
    </source>
</evidence>
<dbReference type="PANTHER" id="PTHR46523">
    <property type="entry name" value="DCTP PYROPHOSPHATASE 1"/>
    <property type="match status" value="1"/>
</dbReference>
<dbReference type="AlphaFoldDB" id="A0A1G2HSQ0"/>
<evidence type="ECO:0000313" key="1">
    <source>
        <dbReference type="EMBL" id="OGZ65572.1"/>
    </source>
</evidence>
<dbReference type="GO" id="GO:0009143">
    <property type="term" value="P:nucleoside triphosphate catabolic process"/>
    <property type="evidence" value="ECO:0007669"/>
    <property type="project" value="InterPro"/>
</dbReference>
<dbReference type="InterPro" id="IPR052555">
    <property type="entry name" value="dCTP_Pyrophosphatase"/>
</dbReference>
<dbReference type="InterPro" id="IPR025984">
    <property type="entry name" value="DCTPP"/>
</dbReference>
<protein>
    <recommendedName>
        <fullName evidence="3">Nucleotide pyrophosphohydrolase</fullName>
    </recommendedName>
</protein>
<dbReference type="PIRSF" id="PIRSF029826">
    <property type="entry name" value="UCP029826_pph"/>
    <property type="match status" value="1"/>
</dbReference>
<sequence>MKKIETQIYQYLKERGWDNLAPANIAKSISIEAAELLEIFQWTNNSLEETKKDTQKMAEIKKELADVLIYAFDMAVLLEIDTQKIIEEKLEQVKKKYPAVLMRKNAKAQSGSGASSEYLKIKNDYRRKGKS</sequence>
<dbReference type="CDD" id="cd11537">
    <property type="entry name" value="NTP-PPase_RS21-C6_like"/>
    <property type="match status" value="1"/>
</dbReference>
<name>A0A1G2HSQ0_9BACT</name>
<dbReference type="Gene3D" id="1.10.287.1080">
    <property type="entry name" value="MazG-like"/>
    <property type="match status" value="1"/>
</dbReference>
<dbReference type="SUPFAM" id="SSF101386">
    <property type="entry name" value="all-alpha NTP pyrophosphatases"/>
    <property type="match status" value="1"/>
</dbReference>
<proteinExistence type="predicted"/>
<accession>A0A1G2HSQ0</accession>
<organism evidence="1 2">
    <name type="scientific">Candidatus Staskawiczbacteria bacterium RIFCSPHIGHO2_01_FULL_41_41</name>
    <dbReference type="NCBI Taxonomy" id="1802203"/>
    <lineage>
        <taxon>Bacteria</taxon>
        <taxon>Candidatus Staskawicziibacteriota</taxon>
    </lineage>
</organism>
<comment type="caution">
    <text evidence="1">The sequence shown here is derived from an EMBL/GenBank/DDBJ whole genome shotgun (WGS) entry which is preliminary data.</text>
</comment>
<dbReference type="GO" id="GO:0047429">
    <property type="term" value="F:nucleoside triphosphate diphosphatase activity"/>
    <property type="evidence" value="ECO:0007669"/>
    <property type="project" value="InterPro"/>
</dbReference>
<reference evidence="1 2" key="1">
    <citation type="journal article" date="2016" name="Nat. Commun.">
        <title>Thousands of microbial genomes shed light on interconnected biogeochemical processes in an aquifer system.</title>
        <authorList>
            <person name="Anantharaman K."/>
            <person name="Brown C.T."/>
            <person name="Hug L.A."/>
            <person name="Sharon I."/>
            <person name="Castelle C.J."/>
            <person name="Probst A.J."/>
            <person name="Thomas B.C."/>
            <person name="Singh A."/>
            <person name="Wilkins M.J."/>
            <person name="Karaoz U."/>
            <person name="Brodie E.L."/>
            <person name="Williams K.H."/>
            <person name="Hubbard S.S."/>
            <person name="Banfield J.F."/>
        </authorList>
    </citation>
    <scope>NUCLEOTIDE SEQUENCE [LARGE SCALE GENOMIC DNA]</scope>
</reference>
<dbReference type="EMBL" id="MHOP01000020">
    <property type="protein sequence ID" value="OGZ65572.1"/>
    <property type="molecule type" value="Genomic_DNA"/>
</dbReference>
<dbReference type="Pfam" id="PF12643">
    <property type="entry name" value="MazG-like"/>
    <property type="match status" value="1"/>
</dbReference>
<gene>
    <name evidence="1" type="ORF">A2822_03495</name>
</gene>
<dbReference type="PANTHER" id="PTHR46523:SF1">
    <property type="entry name" value="DCTP PYROPHOSPHATASE 1"/>
    <property type="match status" value="1"/>
</dbReference>
<dbReference type="Proteomes" id="UP000178774">
    <property type="component" value="Unassembled WGS sequence"/>
</dbReference>